<keyword evidence="3 8" id="KW-0812">Transmembrane</keyword>
<keyword evidence="2 8" id="KW-1134">Transmembrane beta strand</keyword>
<evidence type="ECO:0000313" key="9">
    <source>
        <dbReference type="EMBL" id="MFH6565635.1"/>
    </source>
</evidence>
<sequence>MVFYLTLPCPTALNISTHNLLRITVCEGSTQLRAPKPFVWLLALLLPACAAVGPDYHSPSVEAPASWGEPLPHGEEEFEQVVWWKQFNDPVLVTLVDAARADSPTLASALASIDRARANLTSVNSGFGPSLDASASRTRARQQAMGTQLETSTTRSAGFDASWELDLFGKVRRNAEAAQARVDARVDDWHDAHVSLSAEVADTYVQYRGCTQLRKVYEQEAVSRTQTADATRASVNAGISSPADNALARASLANTLSSLEGQRVQCELLLISLVELTGVTESRLHDLLANEEGALPQPATFNVDSVPAQILRQRPDIAALERELAATSAEIGVAKADLYPSLSLNGSISWSASDSASGARTWSFGPSLSIPLFDTGKRLAVLDSARASYRGAMAEWQKGVRAGIKEVENSLANLHGAGQRTEHATTAAQEYRSYFLSSEASWKAGSISLLTLEEARRSALSAEIQRIELLRDQVQYWIALYNALGGGWVSTDYAAYTQRPPRSDAQAGKESAL</sequence>
<name>A0ABW7LVC1_9PSED</name>
<comment type="caution">
    <text evidence="9">The sequence shown here is derived from an EMBL/GenBank/DDBJ whole genome shotgun (WGS) entry which is preliminary data.</text>
</comment>
<dbReference type="Pfam" id="PF02321">
    <property type="entry name" value="OEP"/>
    <property type="match status" value="2"/>
</dbReference>
<comment type="subcellular location">
    <subcellularLocation>
        <location evidence="8">Cell outer membrane</location>
        <topology evidence="8">Lipid-anchor</topology>
    </subcellularLocation>
</comment>
<keyword evidence="7 8" id="KW-0449">Lipoprotein</keyword>
<dbReference type="RefSeq" id="WP_395246813.1">
    <property type="nucleotide sequence ID" value="NZ_JBINXA010000015.1"/>
</dbReference>
<dbReference type="EMBL" id="JBINXB010000005">
    <property type="protein sequence ID" value="MFH6565635.1"/>
    <property type="molecule type" value="Genomic_DNA"/>
</dbReference>
<evidence type="ECO:0000256" key="6">
    <source>
        <dbReference type="ARBA" id="ARBA00023237"/>
    </source>
</evidence>
<evidence type="ECO:0000256" key="4">
    <source>
        <dbReference type="ARBA" id="ARBA00023136"/>
    </source>
</evidence>
<dbReference type="SUPFAM" id="SSF56954">
    <property type="entry name" value="Outer membrane efflux proteins (OEP)"/>
    <property type="match status" value="1"/>
</dbReference>
<evidence type="ECO:0000256" key="2">
    <source>
        <dbReference type="ARBA" id="ARBA00022452"/>
    </source>
</evidence>
<keyword evidence="10" id="KW-1185">Reference proteome</keyword>
<evidence type="ECO:0000256" key="7">
    <source>
        <dbReference type="ARBA" id="ARBA00023288"/>
    </source>
</evidence>
<evidence type="ECO:0000256" key="1">
    <source>
        <dbReference type="ARBA" id="ARBA00007613"/>
    </source>
</evidence>
<organism evidence="9 10">
    <name type="scientific">Pseudomonas kulmbachensis</name>
    <dbReference type="NCBI Taxonomy" id="3043408"/>
    <lineage>
        <taxon>Bacteria</taxon>
        <taxon>Pseudomonadati</taxon>
        <taxon>Pseudomonadota</taxon>
        <taxon>Gammaproteobacteria</taxon>
        <taxon>Pseudomonadales</taxon>
        <taxon>Pseudomonadaceae</taxon>
        <taxon>Pseudomonas</taxon>
    </lineage>
</organism>
<dbReference type="Gene3D" id="2.20.200.10">
    <property type="entry name" value="Outer membrane efflux proteins (OEP)"/>
    <property type="match status" value="1"/>
</dbReference>
<evidence type="ECO:0000256" key="3">
    <source>
        <dbReference type="ARBA" id="ARBA00022692"/>
    </source>
</evidence>
<keyword evidence="6" id="KW-0998">Cell outer membrane</keyword>
<dbReference type="InterPro" id="IPR003423">
    <property type="entry name" value="OMP_efflux"/>
</dbReference>
<keyword evidence="5 8" id="KW-0564">Palmitate</keyword>
<dbReference type="Proteomes" id="UP001609821">
    <property type="component" value="Unassembled WGS sequence"/>
</dbReference>
<dbReference type="InterPro" id="IPR010131">
    <property type="entry name" value="MdtP/NodT-like"/>
</dbReference>
<proteinExistence type="inferred from homology"/>
<dbReference type="NCBIfam" id="TIGR01845">
    <property type="entry name" value="outer_NodT"/>
    <property type="match status" value="1"/>
</dbReference>
<dbReference type="Gene3D" id="1.20.1600.10">
    <property type="entry name" value="Outer membrane efflux proteins (OEP)"/>
    <property type="match status" value="1"/>
</dbReference>
<accession>A0ABW7LVC1</accession>
<comment type="similarity">
    <text evidence="1 8">Belongs to the outer membrane factor (OMF) (TC 1.B.17) family.</text>
</comment>
<evidence type="ECO:0000256" key="5">
    <source>
        <dbReference type="ARBA" id="ARBA00023139"/>
    </source>
</evidence>
<keyword evidence="4 8" id="KW-0472">Membrane</keyword>
<evidence type="ECO:0000256" key="8">
    <source>
        <dbReference type="RuleBase" id="RU362097"/>
    </source>
</evidence>
<gene>
    <name evidence="9" type="ORF">ACHMWK_06600</name>
</gene>
<evidence type="ECO:0000313" key="10">
    <source>
        <dbReference type="Proteomes" id="UP001609821"/>
    </source>
</evidence>
<reference evidence="9 10" key="1">
    <citation type="submission" date="2024-10" db="EMBL/GenBank/DDBJ databases">
        <title>Aeromonas and Pseudomonas from the Cagarras Archipelago, Rio de Janeiro, Brazil.</title>
        <authorList>
            <person name="Canellas A.L.B."/>
            <person name="Laport M.S."/>
        </authorList>
    </citation>
    <scope>NUCLEOTIDE SEQUENCE [LARGE SCALE GENOMIC DNA]</scope>
    <source>
        <strain evidence="9 10">CPF-4</strain>
    </source>
</reference>
<protein>
    <submittedName>
        <fullName evidence="9">Efflux transporter outer membrane subunit</fullName>
    </submittedName>
</protein>
<dbReference type="PANTHER" id="PTHR30203">
    <property type="entry name" value="OUTER MEMBRANE CATION EFFLUX PROTEIN"/>
    <property type="match status" value="1"/>
</dbReference>